<dbReference type="GO" id="GO:0016757">
    <property type="term" value="F:glycosyltransferase activity"/>
    <property type="evidence" value="ECO:0007669"/>
    <property type="project" value="UniProtKB-KW"/>
</dbReference>
<evidence type="ECO:0000313" key="3">
    <source>
        <dbReference type="Proteomes" id="UP001200430"/>
    </source>
</evidence>
<accession>A0ABS9ELW5</accession>
<dbReference type="Proteomes" id="UP001200430">
    <property type="component" value="Unassembled WGS sequence"/>
</dbReference>
<protein>
    <submittedName>
        <fullName evidence="2">Glycosyltransferase</fullName>
        <ecNumber evidence="2">2.4.-.-</ecNumber>
    </submittedName>
</protein>
<proteinExistence type="predicted"/>
<name>A0ABS9ELW5_9BACT</name>
<dbReference type="RefSeq" id="WP_236098953.1">
    <property type="nucleotide sequence ID" value="NZ_JAKGUD010000004.1"/>
</dbReference>
<feature type="domain" description="Glycosyltransferase subfamily 4-like N-terminal" evidence="1">
    <location>
        <begin position="113"/>
        <end position="230"/>
    </location>
</feature>
<dbReference type="Pfam" id="PF13439">
    <property type="entry name" value="Glyco_transf_4"/>
    <property type="match status" value="1"/>
</dbReference>
<evidence type="ECO:0000259" key="1">
    <source>
        <dbReference type="Pfam" id="PF13439"/>
    </source>
</evidence>
<reference evidence="2 3" key="1">
    <citation type="submission" date="2022-01" db="EMBL/GenBank/DDBJ databases">
        <title>Dethiosulfovibrio faecalis sp. nov., a novel proteolytic, non-sulfur-reducing bacterium isolated from a marine aquaculture solid waste bioreactor.</title>
        <authorList>
            <person name="Grabowski S."/>
            <person name="Apolinario E."/>
            <person name="Schneider N."/>
            <person name="Marshall C.W."/>
            <person name="Sowers K.R."/>
        </authorList>
    </citation>
    <scope>NUCLEOTIDE SEQUENCE [LARGE SCALE GENOMIC DNA]</scope>
    <source>
        <strain evidence="2 3">DSM 12537</strain>
    </source>
</reference>
<dbReference type="EMBL" id="JAKGUD010000004">
    <property type="protein sequence ID" value="MCF4142191.1"/>
    <property type="molecule type" value="Genomic_DNA"/>
</dbReference>
<dbReference type="Gene3D" id="3.40.50.2000">
    <property type="entry name" value="Glycogen Phosphorylase B"/>
    <property type="match status" value="2"/>
</dbReference>
<evidence type="ECO:0000313" key="2">
    <source>
        <dbReference type="EMBL" id="MCF4142191.1"/>
    </source>
</evidence>
<sequence length="439" mass="50562">MRKFIYLARYYPPISSIASMRSWKLAKYIKNFNWEPVIIAGEEKEGVWNLPLPDVTVCRVPSRSTLDRLAREFQERSIQRADSGRLKSKTGERGGIRLARFAHRMAREIFAYPDEYSKWMHNSLRCAKKAIVRDQPKAIISTASPFSSHVVADKISRDFGIPWIADYRDLWSDSHLTDYSSLRRFFDRRLEKRTLRSASKVVTVSKPLADRLEDLLGRSVDVITNGFDQEDYDNYLSCSDKNNETNNVPVFSIVYTGSIYRGKQDLQPFFDAISFLVKNNMIDPLKIKVSFLGVDPRKLPPNLIEEDINSIVSFEDRIPVEQVIQRQLNSSVLLFLSWADLTQKGLYSGKIFEYLGARKPILAIPENPGSVVDDLIKDTNCGFVCSNSDRIAKAIKCWYDEFYENGRVSYLGYEDKIMEYDRKRQAKQFAVLLDSITEG</sequence>
<gene>
    <name evidence="2" type="ORF">L2W38_05130</name>
</gene>
<organism evidence="2 3">
    <name type="scientific">Dethiosulfovibrio marinus</name>
    <dbReference type="NCBI Taxonomy" id="133532"/>
    <lineage>
        <taxon>Bacteria</taxon>
        <taxon>Thermotogati</taxon>
        <taxon>Synergistota</taxon>
        <taxon>Synergistia</taxon>
        <taxon>Synergistales</taxon>
        <taxon>Dethiosulfovibrionaceae</taxon>
        <taxon>Dethiosulfovibrio</taxon>
    </lineage>
</organism>
<dbReference type="InterPro" id="IPR028098">
    <property type="entry name" value="Glyco_trans_4-like_N"/>
</dbReference>
<dbReference type="SUPFAM" id="SSF53756">
    <property type="entry name" value="UDP-Glycosyltransferase/glycogen phosphorylase"/>
    <property type="match status" value="1"/>
</dbReference>
<keyword evidence="2" id="KW-0328">Glycosyltransferase</keyword>
<dbReference type="EC" id="2.4.-.-" evidence="2"/>
<keyword evidence="2" id="KW-0808">Transferase</keyword>
<comment type="caution">
    <text evidence="2">The sequence shown here is derived from an EMBL/GenBank/DDBJ whole genome shotgun (WGS) entry which is preliminary data.</text>
</comment>
<keyword evidence="3" id="KW-1185">Reference proteome</keyword>